<keyword evidence="3" id="KW-0479">Metal-binding</keyword>
<evidence type="ECO:0000256" key="1">
    <source>
        <dbReference type="ARBA" id="ARBA00001962"/>
    </source>
</evidence>
<dbReference type="RefSeq" id="WP_343808141.1">
    <property type="nucleotide sequence ID" value="NZ_BAAAET010000005.1"/>
</dbReference>
<accession>A0ABP3TIN0</accession>
<evidence type="ECO:0000313" key="9">
    <source>
        <dbReference type="Proteomes" id="UP001499915"/>
    </source>
</evidence>
<dbReference type="CDD" id="cd03469">
    <property type="entry name" value="Rieske_RO_Alpha_N"/>
    <property type="match status" value="1"/>
</dbReference>
<evidence type="ECO:0000313" key="8">
    <source>
        <dbReference type="EMBL" id="GAA0700182.1"/>
    </source>
</evidence>
<evidence type="ECO:0000256" key="5">
    <source>
        <dbReference type="ARBA" id="ARBA00023004"/>
    </source>
</evidence>
<dbReference type="EMBL" id="BAAAET010000005">
    <property type="protein sequence ID" value="GAA0700182.1"/>
    <property type="molecule type" value="Genomic_DNA"/>
</dbReference>
<dbReference type="Gene3D" id="3.90.380.10">
    <property type="entry name" value="Naphthalene 1,2-dioxygenase Alpha Subunit, Chain A, domain 1"/>
    <property type="match status" value="2"/>
</dbReference>
<sequence length="374" mass="42625">MNAKHPLSLDDFTDIDNAWTIPAQYYTSDEIFETEKEKFFANSWVCVAHSSEVADKNAYITREIIGESLVIVRGRDSVLRGFYNVCPHRGHQLMSETAGKAKNVITCPYHAWAFKLDGKLAHATNCENVNNFESDALGLTPFHVIEHAGFIFINLTEGEPQPIEEQLPGLADKMKEACGVIKDLKLAARFVSHTPANWKTIVDNYIECYHCPTNHVSFASSVNVDVYEHQLNDNWTVQIGEAKSSDASFQIDASVTDPKFFGFWVWPCTMFNMPPGGDFMTVIYEFPVSANETLQYYDIYFLNEELTEYQKNLVEWYRDVFRPEDLRLVESVQKGLKSRGYRGQGRIMVDRQRSGISEHGVAHFHQLIAKSHLS</sequence>
<dbReference type="InterPro" id="IPR017941">
    <property type="entry name" value="Rieske_2Fe-2S"/>
</dbReference>
<keyword evidence="9" id="KW-1185">Reference proteome</keyword>
<dbReference type="PANTHER" id="PTHR43756:SF5">
    <property type="entry name" value="CHOLINE MONOOXYGENASE, CHLOROPLASTIC"/>
    <property type="match status" value="1"/>
</dbReference>
<protein>
    <submittedName>
        <fullName evidence="8">SRPBCC family protein</fullName>
    </submittedName>
</protein>
<dbReference type="Pfam" id="PF00355">
    <property type="entry name" value="Rieske"/>
    <property type="match status" value="1"/>
</dbReference>
<dbReference type="InterPro" id="IPR001663">
    <property type="entry name" value="Rng_hydr_dOase-A"/>
</dbReference>
<dbReference type="SUPFAM" id="SSF55961">
    <property type="entry name" value="Bet v1-like"/>
    <property type="match status" value="1"/>
</dbReference>
<gene>
    <name evidence="8" type="ORF">GCM10009104_31360</name>
</gene>
<evidence type="ECO:0000259" key="7">
    <source>
        <dbReference type="PROSITE" id="PS51296"/>
    </source>
</evidence>
<dbReference type="Gene3D" id="2.102.10.10">
    <property type="entry name" value="Rieske [2Fe-2S] iron-sulphur domain"/>
    <property type="match status" value="1"/>
</dbReference>
<comment type="cofactor">
    <cofactor evidence="1">
        <name>Fe cation</name>
        <dbReference type="ChEBI" id="CHEBI:24875"/>
    </cofactor>
</comment>
<keyword evidence="2" id="KW-0001">2Fe-2S</keyword>
<feature type="domain" description="Rieske" evidence="7">
    <location>
        <begin position="44"/>
        <end position="153"/>
    </location>
</feature>
<dbReference type="SUPFAM" id="SSF50022">
    <property type="entry name" value="ISP domain"/>
    <property type="match status" value="1"/>
</dbReference>
<evidence type="ECO:0000256" key="3">
    <source>
        <dbReference type="ARBA" id="ARBA00022723"/>
    </source>
</evidence>
<dbReference type="PANTHER" id="PTHR43756">
    <property type="entry name" value="CHOLINE MONOOXYGENASE, CHLOROPLASTIC"/>
    <property type="match status" value="1"/>
</dbReference>
<dbReference type="PRINTS" id="PR00090">
    <property type="entry name" value="RNGDIOXGNASE"/>
</dbReference>
<comment type="caution">
    <text evidence="8">The sequence shown here is derived from an EMBL/GenBank/DDBJ whole genome shotgun (WGS) entry which is preliminary data.</text>
</comment>
<dbReference type="Proteomes" id="UP001499915">
    <property type="component" value="Unassembled WGS sequence"/>
</dbReference>
<name>A0ABP3TIN0_9GAMM</name>
<evidence type="ECO:0000256" key="2">
    <source>
        <dbReference type="ARBA" id="ARBA00022714"/>
    </source>
</evidence>
<keyword evidence="6" id="KW-0411">Iron-sulfur</keyword>
<dbReference type="Pfam" id="PF00848">
    <property type="entry name" value="Ring_hydroxyl_A"/>
    <property type="match status" value="1"/>
</dbReference>
<evidence type="ECO:0000256" key="4">
    <source>
        <dbReference type="ARBA" id="ARBA00023002"/>
    </source>
</evidence>
<keyword evidence="4" id="KW-0560">Oxidoreductase</keyword>
<dbReference type="PROSITE" id="PS51296">
    <property type="entry name" value="RIESKE"/>
    <property type="match status" value="1"/>
</dbReference>
<proteinExistence type="predicted"/>
<dbReference type="InterPro" id="IPR036922">
    <property type="entry name" value="Rieske_2Fe-2S_sf"/>
</dbReference>
<evidence type="ECO:0000256" key="6">
    <source>
        <dbReference type="ARBA" id="ARBA00023014"/>
    </source>
</evidence>
<dbReference type="CDD" id="cd08886">
    <property type="entry name" value="RHO_alpha_C_2"/>
    <property type="match status" value="1"/>
</dbReference>
<keyword evidence="5" id="KW-0408">Iron</keyword>
<organism evidence="8 9">
    <name type="scientific">Marinobacterium maritimum</name>
    <dbReference type="NCBI Taxonomy" id="500162"/>
    <lineage>
        <taxon>Bacteria</taxon>
        <taxon>Pseudomonadati</taxon>
        <taxon>Pseudomonadota</taxon>
        <taxon>Gammaproteobacteria</taxon>
        <taxon>Oceanospirillales</taxon>
        <taxon>Oceanospirillaceae</taxon>
        <taxon>Marinobacterium</taxon>
    </lineage>
</organism>
<reference evidence="9" key="1">
    <citation type="journal article" date="2019" name="Int. J. Syst. Evol. Microbiol.">
        <title>The Global Catalogue of Microorganisms (GCM) 10K type strain sequencing project: providing services to taxonomists for standard genome sequencing and annotation.</title>
        <authorList>
            <consortium name="The Broad Institute Genomics Platform"/>
            <consortium name="The Broad Institute Genome Sequencing Center for Infectious Disease"/>
            <person name="Wu L."/>
            <person name="Ma J."/>
        </authorList>
    </citation>
    <scope>NUCLEOTIDE SEQUENCE [LARGE SCALE GENOMIC DNA]</scope>
    <source>
        <strain evidence="9">JCM 15134</strain>
    </source>
</reference>
<dbReference type="InterPro" id="IPR015879">
    <property type="entry name" value="Ring_hydroxy_dOase_asu_C_dom"/>
</dbReference>